<dbReference type="SUPFAM" id="SSF56801">
    <property type="entry name" value="Acetyl-CoA synthetase-like"/>
    <property type="match status" value="2"/>
</dbReference>
<accession>A0A378X6D3</accession>
<dbReference type="FunFam" id="3.30.300.30:FF:000010">
    <property type="entry name" value="Enterobactin synthetase component F"/>
    <property type="match status" value="1"/>
</dbReference>
<dbReference type="NCBIfam" id="TIGR01733">
    <property type="entry name" value="AA-adenyl-dom"/>
    <property type="match status" value="1"/>
</dbReference>
<evidence type="ECO:0000259" key="5">
    <source>
        <dbReference type="PROSITE" id="PS50075"/>
    </source>
</evidence>
<dbReference type="Proteomes" id="UP000255082">
    <property type="component" value="Unassembled WGS sequence"/>
</dbReference>
<dbReference type="GO" id="GO:0072330">
    <property type="term" value="P:monocarboxylic acid biosynthetic process"/>
    <property type="evidence" value="ECO:0007669"/>
    <property type="project" value="UniProtKB-ARBA"/>
</dbReference>
<dbReference type="PROSITE" id="PS00012">
    <property type="entry name" value="PHOSPHOPANTETHEINE"/>
    <property type="match status" value="1"/>
</dbReference>
<dbReference type="GO" id="GO:0016874">
    <property type="term" value="F:ligase activity"/>
    <property type="evidence" value="ECO:0007669"/>
    <property type="project" value="UniProtKB-KW"/>
</dbReference>
<protein>
    <submittedName>
        <fullName evidence="6">Dimodular nonribosomal peptide synthase</fullName>
    </submittedName>
</protein>
<dbReference type="InterPro" id="IPR023213">
    <property type="entry name" value="CAT-like_dom_sf"/>
</dbReference>
<dbReference type="Gene3D" id="3.40.50.980">
    <property type="match status" value="4"/>
</dbReference>
<dbReference type="Gene3D" id="2.30.38.10">
    <property type="entry name" value="Luciferase, Domain 3"/>
    <property type="match status" value="1"/>
</dbReference>
<dbReference type="SMART" id="SM00823">
    <property type="entry name" value="PKS_PP"/>
    <property type="match status" value="1"/>
</dbReference>
<reference evidence="6 7" key="1">
    <citation type="submission" date="2018-06" db="EMBL/GenBank/DDBJ databases">
        <authorList>
            <consortium name="Pathogen Informatics"/>
            <person name="Doyle S."/>
        </authorList>
    </citation>
    <scope>NUCLEOTIDE SEQUENCE [LARGE SCALE GENOMIC DNA]</scope>
    <source>
        <strain evidence="6 7">NCTC13184</strain>
    </source>
</reference>
<dbReference type="SUPFAM" id="SSF52777">
    <property type="entry name" value="CoA-dependent acyltransferases"/>
    <property type="match status" value="4"/>
</dbReference>
<evidence type="ECO:0000256" key="4">
    <source>
        <dbReference type="ARBA" id="ARBA00022598"/>
    </source>
</evidence>
<dbReference type="Pfam" id="PF00668">
    <property type="entry name" value="Condensation"/>
    <property type="match status" value="2"/>
</dbReference>
<dbReference type="InterPro" id="IPR001242">
    <property type="entry name" value="Condensation_dom"/>
</dbReference>
<dbReference type="UniPathway" id="UPA00011"/>
<organism evidence="6 7">
    <name type="scientific">Nocardia africana</name>
    <dbReference type="NCBI Taxonomy" id="134964"/>
    <lineage>
        <taxon>Bacteria</taxon>
        <taxon>Bacillati</taxon>
        <taxon>Actinomycetota</taxon>
        <taxon>Actinomycetes</taxon>
        <taxon>Mycobacteriales</taxon>
        <taxon>Nocardiaceae</taxon>
        <taxon>Nocardia</taxon>
    </lineage>
</organism>
<dbReference type="GO" id="GO:0008610">
    <property type="term" value="P:lipid biosynthetic process"/>
    <property type="evidence" value="ECO:0007669"/>
    <property type="project" value="UniProtKB-ARBA"/>
</dbReference>
<dbReference type="GO" id="GO:0031177">
    <property type="term" value="F:phosphopantetheine binding"/>
    <property type="evidence" value="ECO:0007669"/>
    <property type="project" value="InterPro"/>
</dbReference>
<dbReference type="FunFam" id="3.30.559.30:FF:000001">
    <property type="entry name" value="Non-ribosomal peptide synthetase"/>
    <property type="match status" value="1"/>
</dbReference>
<dbReference type="InterPro" id="IPR036736">
    <property type="entry name" value="ACP-like_sf"/>
</dbReference>
<evidence type="ECO:0000256" key="1">
    <source>
        <dbReference type="ARBA" id="ARBA00001957"/>
    </source>
</evidence>
<dbReference type="FunFam" id="3.40.50.12780:FF:000012">
    <property type="entry name" value="Non-ribosomal peptide synthetase"/>
    <property type="match status" value="1"/>
</dbReference>
<proteinExistence type="predicted"/>
<keyword evidence="3" id="KW-0597">Phosphoprotein</keyword>
<evidence type="ECO:0000313" key="6">
    <source>
        <dbReference type="EMBL" id="SUA48103.1"/>
    </source>
</evidence>
<sequence>MRPLARDVMLAYAARSQGAAPGWAPLPVQYADYALWQRETLGSEDNPESLIAQQVSYWSQHLVGLPEQLDLPADRPRPAVASYRGGVHEFSLDAELVRRLNALARAQGASLFMVTHAAFAALLARLSGSDDLAIGTAVAGRGEAALDDAIGMFVNTLVLRSSVDPAMSFTELLARTKESDLAAFGHADLPFERLVEILNPARSQARHPLFQVMLSFQNTGEASFTLPDLEVGGLPLDVLTAKFDLHLNLTERFAADGSAEGMSAELAYATDMFDARTVAAFGDRLVRMLDAVTADPAAAIGDIDLLDTVERRTIVDNWNATAYDVDRVVLGRAAGTVALTLASMFDRQVERDPGEPALTFEGTTLSYGELAARVNRLARYLIDQGVGPDSLVALHMRRSLELVIGMYAVTVAGGGYVPLDPDHPAERTEYVLATANPVCVLTTADSPLAARPDVPVVAIDGLELSEYADDPVADADRIAALRPAHTAYVIFTSGSTGRPKGVAVSHAAIVNRLAWMQDEYDLYLDDVVLQKTPATFDVSVWEFFWPLQVGARLVVAKPDGHRDPAYLAELIDAERITTVHFVPSMLSVFVAALDASGADCTTLRRVFASGEALPAVTAQRLIELTGARLHNLYGPTEAAVDVTYHEVTEDDTVAVPIGRPVWNTRVYVLDSRLHPVATGVAGELYLAGDQLARGYVARADLTSDRFVANPFGAGERMYRTGDLVRWNSAGELEYLGRTDFQVKLRGLRIELGEIESALVAVDAVAQAVVVVRSDDRLGDQLVAYVVPATGATVDPDAVRTELGEALPGYMVPSAFVVLDAFPLNASGKLDRKALPAPVFEARQFRAPATPIEEIVAGTFSDVLGVPRVGLDDDFFELGGNSLIATQVTARLGAALDTQLAVRDLFEASTVAALAARLEQGAGSGRTRPKLVAGQRPQRIPLSPAQQRYWFLNQFDTTTSAVDNIPLAVRLSGALDVAAMERALGDVLARHEVLRTTYPRSADGPHQVILPATDTAPALEPVAVAEDELLDRIIEFAMTTFDVTAEVPLKVALFRITGGDESAEEHVLAFTVHHVAADGSSMGPLARDLMAAYAARVQGEAPQWTPLPVQYADYALWQREVLGSEEDPESLAAQQVAYWTAALGGLPDQLELPTDRPRPPAQSFQGKAIRFEIDPQRHARLHELARANNASLFMVVHAALAVLLSRLSGTDDIAVGTPIAGRGERELDDLIGMFVNTLVFRTRIDGNASFAELLADVRERDLEAFTNADVPFERLVEVLNPVRSTARNPLFQVGLSFQNLAETALELPGLSVSAVNFDSQLAKTDLHVTLYDRYAEDGSPAEIVTEFGYAIDLFDESTVQGFADRFVRVLDAVIADASGPVGDIDLLDPAENDRILRQWNETAHPIDTEATLVSLLDATVAADPTAVALVVDTEATGTAQQVLTYGDLDARVNRLARYLVECGIGTEDRVALALGRSVELIVAMYAVAKTGAAYVPIDPGQPAERIDYILETAAPACVLTTSATVAATADPDGESALRWTPSVR</sequence>
<dbReference type="FunFam" id="1.10.1200.10:FF:000016">
    <property type="entry name" value="Non-ribosomal peptide synthase"/>
    <property type="match status" value="1"/>
</dbReference>
<feature type="domain" description="Carrier" evidence="5">
    <location>
        <begin position="846"/>
        <end position="921"/>
    </location>
</feature>
<dbReference type="InterPro" id="IPR020806">
    <property type="entry name" value="PKS_PP-bd"/>
</dbReference>
<dbReference type="Gene3D" id="3.30.559.10">
    <property type="entry name" value="Chloramphenicol acetyltransferase-like domain"/>
    <property type="match status" value="2"/>
</dbReference>
<dbReference type="InterPro" id="IPR009081">
    <property type="entry name" value="PP-bd_ACP"/>
</dbReference>
<dbReference type="Gene3D" id="1.10.1200.10">
    <property type="entry name" value="ACP-like"/>
    <property type="match status" value="1"/>
</dbReference>
<dbReference type="SUPFAM" id="SSF47336">
    <property type="entry name" value="ACP-like"/>
    <property type="match status" value="1"/>
</dbReference>
<dbReference type="FunFam" id="3.40.50.980:FF:000002">
    <property type="entry name" value="Enterobactin synthetase component F"/>
    <property type="match status" value="1"/>
</dbReference>
<keyword evidence="4" id="KW-0436">Ligase</keyword>
<dbReference type="GO" id="GO:0044550">
    <property type="term" value="P:secondary metabolite biosynthetic process"/>
    <property type="evidence" value="ECO:0007669"/>
    <property type="project" value="UniProtKB-ARBA"/>
</dbReference>
<dbReference type="Gene3D" id="3.30.559.30">
    <property type="entry name" value="Nonribosomal peptide synthetase, condensation domain"/>
    <property type="match status" value="2"/>
</dbReference>
<dbReference type="FunFam" id="2.30.38.10:FF:000001">
    <property type="entry name" value="Non-ribosomal peptide synthetase PvdI"/>
    <property type="match status" value="1"/>
</dbReference>
<dbReference type="PROSITE" id="PS00455">
    <property type="entry name" value="AMP_BINDING"/>
    <property type="match status" value="1"/>
</dbReference>
<dbReference type="EMBL" id="UGRU01000001">
    <property type="protein sequence ID" value="SUA48103.1"/>
    <property type="molecule type" value="Genomic_DNA"/>
</dbReference>
<dbReference type="GO" id="GO:0005829">
    <property type="term" value="C:cytosol"/>
    <property type="evidence" value="ECO:0007669"/>
    <property type="project" value="TreeGrafter"/>
</dbReference>
<dbReference type="InterPro" id="IPR006162">
    <property type="entry name" value="Ppantetheine_attach_site"/>
</dbReference>
<comment type="cofactor">
    <cofactor evidence="1">
        <name>pantetheine 4'-phosphate</name>
        <dbReference type="ChEBI" id="CHEBI:47942"/>
    </cofactor>
</comment>
<dbReference type="PROSITE" id="PS50075">
    <property type="entry name" value="CARRIER"/>
    <property type="match status" value="1"/>
</dbReference>
<dbReference type="Gene3D" id="3.30.300.30">
    <property type="match status" value="1"/>
</dbReference>
<dbReference type="CDD" id="cd17646">
    <property type="entry name" value="A_NRPS_AB3403-like"/>
    <property type="match status" value="1"/>
</dbReference>
<dbReference type="InterPro" id="IPR020845">
    <property type="entry name" value="AMP-binding_CS"/>
</dbReference>
<dbReference type="Pfam" id="PF13193">
    <property type="entry name" value="AMP-binding_C"/>
    <property type="match status" value="1"/>
</dbReference>
<dbReference type="PANTHER" id="PTHR45527">
    <property type="entry name" value="NONRIBOSOMAL PEPTIDE SYNTHETASE"/>
    <property type="match status" value="1"/>
</dbReference>
<dbReference type="InterPro" id="IPR010071">
    <property type="entry name" value="AA_adenyl_dom"/>
</dbReference>
<dbReference type="InterPro" id="IPR025110">
    <property type="entry name" value="AMP-bd_C"/>
</dbReference>
<dbReference type="CDD" id="cd19540">
    <property type="entry name" value="LCL_NRPS-like"/>
    <property type="match status" value="2"/>
</dbReference>
<gene>
    <name evidence="6" type="primary">dhbF_13</name>
    <name evidence="6" type="ORF">NCTC13184_06648</name>
</gene>
<dbReference type="FunFam" id="3.40.50.980:FF:000001">
    <property type="entry name" value="Non-ribosomal peptide synthetase"/>
    <property type="match status" value="1"/>
</dbReference>
<dbReference type="Pfam" id="PF00550">
    <property type="entry name" value="PP-binding"/>
    <property type="match status" value="1"/>
</dbReference>
<dbReference type="PANTHER" id="PTHR45527:SF1">
    <property type="entry name" value="FATTY ACID SYNTHASE"/>
    <property type="match status" value="1"/>
</dbReference>
<dbReference type="Pfam" id="PF00501">
    <property type="entry name" value="AMP-binding"/>
    <property type="match status" value="2"/>
</dbReference>
<evidence type="ECO:0000256" key="3">
    <source>
        <dbReference type="ARBA" id="ARBA00022553"/>
    </source>
</evidence>
<dbReference type="GO" id="GO:0043041">
    <property type="term" value="P:amino acid activation for nonribosomal peptide biosynthetic process"/>
    <property type="evidence" value="ECO:0007669"/>
    <property type="project" value="TreeGrafter"/>
</dbReference>
<dbReference type="RefSeq" id="WP_258562286.1">
    <property type="nucleotide sequence ID" value="NZ_UGRU01000001.1"/>
</dbReference>
<dbReference type="InterPro" id="IPR000873">
    <property type="entry name" value="AMP-dep_synth/lig_dom"/>
</dbReference>
<name>A0A378X6D3_9NOCA</name>
<evidence type="ECO:0000313" key="7">
    <source>
        <dbReference type="Proteomes" id="UP000255082"/>
    </source>
</evidence>
<evidence type="ECO:0000256" key="2">
    <source>
        <dbReference type="ARBA" id="ARBA00022450"/>
    </source>
</evidence>
<keyword evidence="2" id="KW-0596">Phosphopantetheine</keyword>
<dbReference type="InterPro" id="IPR045851">
    <property type="entry name" value="AMP-bd_C_sf"/>
</dbReference>